<comment type="caution">
    <text evidence="1">The sequence shown here is derived from an EMBL/GenBank/DDBJ whole genome shotgun (WGS) entry which is preliminary data.</text>
</comment>
<dbReference type="Proteomes" id="UP000814128">
    <property type="component" value="Unassembled WGS sequence"/>
</dbReference>
<evidence type="ECO:0000313" key="1">
    <source>
        <dbReference type="EMBL" id="KAI0036149.1"/>
    </source>
</evidence>
<organism evidence="1 2">
    <name type="scientific">Vararia minispora EC-137</name>
    <dbReference type="NCBI Taxonomy" id="1314806"/>
    <lineage>
        <taxon>Eukaryota</taxon>
        <taxon>Fungi</taxon>
        <taxon>Dikarya</taxon>
        <taxon>Basidiomycota</taxon>
        <taxon>Agaricomycotina</taxon>
        <taxon>Agaricomycetes</taxon>
        <taxon>Russulales</taxon>
        <taxon>Lachnocladiaceae</taxon>
        <taxon>Vararia</taxon>
    </lineage>
</organism>
<name>A0ACB8QWE7_9AGAM</name>
<gene>
    <name evidence="1" type="ORF">K488DRAFT_82412</name>
</gene>
<dbReference type="EMBL" id="MU273475">
    <property type="protein sequence ID" value="KAI0036149.1"/>
    <property type="molecule type" value="Genomic_DNA"/>
</dbReference>
<protein>
    <submittedName>
        <fullName evidence="1">FAD dependent oxidoreductase</fullName>
    </submittedName>
</protein>
<accession>A0ACB8QWE7</accession>
<sequence>MVAIAKQTDKILIVGAGCFGLSTAYHLLQRGFLDVTIIDRSPSLPAPDAASTDLNKIVRTSYNDSFYTKLAHEAIQAWKDTDTWGDTYHESGVLVIGASTNPSEAGAAAYANDVAIGARLTRLTDAQAIHSMFPTGVSLGPFTGIQGYLNQDGGWAFAAQGVAKLLERVKALGATVVSGKAATELVRREERAIGVRCADGEIFGADLIVLASGSWTACSFPELDLGLRCLATGQGLVTIQLTSEEAERYRDVPVVLDWSSGFYAFPPNHENVIKIAVHSTGYSRYVSGPSNPVSTPQTVTSHGQDGLRIPQEVAKFLREQLRNVYPGLATKPFAMTRICWYTDSPDGDWAIGPHPDVPNVLLATAGSGHAFKFLPNIGNLVADRIEGKMDPVLMEKFAVDREFKKVDMSRRGEVLKDLGSVPLCTPEDLLP</sequence>
<evidence type="ECO:0000313" key="2">
    <source>
        <dbReference type="Proteomes" id="UP000814128"/>
    </source>
</evidence>
<reference evidence="1" key="2">
    <citation type="journal article" date="2022" name="New Phytol.">
        <title>Evolutionary transition to the ectomycorrhizal habit in the genomes of a hyperdiverse lineage of mushroom-forming fungi.</title>
        <authorList>
            <person name="Looney B."/>
            <person name="Miyauchi S."/>
            <person name="Morin E."/>
            <person name="Drula E."/>
            <person name="Courty P.E."/>
            <person name="Kohler A."/>
            <person name="Kuo A."/>
            <person name="LaButti K."/>
            <person name="Pangilinan J."/>
            <person name="Lipzen A."/>
            <person name="Riley R."/>
            <person name="Andreopoulos W."/>
            <person name="He G."/>
            <person name="Johnson J."/>
            <person name="Nolan M."/>
            <person name="Tritt A."/>
            <person name="Barry K.W."/>
            <person name="Grigoriev I.V."/>
            <person name="Nagy L.G."/>
            <person name="Hibbett D."/>
            <person name="Henrissat B."/>
            <person name="Matheny P.B."/>
            <person name="Labbe J."/>
            <person name="Martin F.M."/>
        </authorList>
    </citation>
    <scope>NUCLEOTIDE SEQUENCE</scope>
    <source>
        <strain evidence="1">EC-137</strain>
    </source>
</reference>
<proteinExistence type="predicted"/>
<keyword evidence="2" id="KW-1185">Reference proteome</keyword>
<reference evidence="1" key="1">
    <citation type="submission" date="2021-02" db="EMBL/GenBank/DDBJ databases">
        <authorList>
            <consortium name="DOE Joint Genome Institute"/>
            <person name="Ahrendt S."/>
            <person name="Looney B.P."/>
            <person name="Miyauchi S."/>
            <person name="Morin E."/>
            <person name="Drula E."/>
            <person name="Courty P.E."/>
            <person name="Chicoki N."/>
            <person name="Fauchery L."/>
            <person name="Kohler A."/>
            <person name="Kuo A."/>
            <person name="Labutti K."/>
            <person name="Pangilinan J."/>
            <person name="Lipzen A."/>
            <person name="Riley R."/>
            <person name="Andreopoulos W."/>
            <person name="He G."/>
            <person name="Johnson J."/>
            <person name="Barry K.W."/>
            <person name="Grigoriev I.V."/>
            <person name="Nagy L."/>
            <person name="Hibbett D."/>
            <person name="Henrissat B."/>
            <person name="Matheny P.B."/>
            <person name="Labbe J."/>
            <person name="Martin F."/>
        </authorList>
    </citation>
    <scope>NUCLEOTIDE SEQUENCE</scope>
    <source>
        <strain evidence="1">EC-137</strain>
    </source>
</reference>